<dbReference type="GO" id="GO:0006355">
    <property type="term" value="P:regulation of DNA-templated transcription"/>
    <property type="evidence" value="ECO:0007669"/>
    <property type="project" value="InterPro"/>
</dbReference>
<dbReference type="Pfam" id="PF13426">
    <property type="entry name" value="PAS_9"/>
    <property type="match status" value="1"/>
</dbReference>
<dbReference type="GO" id="GO:0005634">
    <property type="term" value="C:nucleus"/>
    <property type="evidence" value="ECO:0007669"/>
    <property type="project" value="TreeGrafter"/>
</dbReference>
<feature type="region of interest" description="Disordered" evidence="4">
    <location>
        <begin position="223"/>
        <end position="331"/>
    </location>
</feature>
<feature type="compositionally biased region" description="Polar residues" evidence="4">
    <location>
        <begin position="296"/>
        <end position="310"/>
    </location>
</feature>
<feature type="compositionally biased region" description="Polar residues" evidence="4">
    <location>
        <begin position="147"/>
        <end position="163"/>
    </location>
</feature>
<dbReference type="AlphaFoldDB" id="A0A9N8QJ23"/>
<sequence>MAEPSFDFNAFLNSASTAPSPDTAQQQHPTGAVHNRRGSNTADYGGHQLHEEDRGLLPAWATATERTNATPARHSSILDPSVPTQRRQEVIQQPQPEPQQQADQVNRAHAHATQQYRARIAEHHNRTMHPSAEAGSSQHKSSGRENAASQAAVGQSLSSSSVNDGKAGAPPAQSGRRSRESTLLNSKQFPPAAAPYGTAGPFTAAAVTPSTSRLSLQERRRFSQIASEATRSDSRSNPPNSNSSSSGNTHSQNQSESPLGPGDSAPGVNTAVTPKRNIKRAREAGRAAANAAADQDVQSNSYNGDISKSVSPGDGSEPAMTSLSPLSNSARSVLRSNEGENALPSDFDVSEALAKVATRKNPSIQLGPIGPSCAFTIADALHPNQPLIYVSETFTRLTGYEPADVLGKNCLFLQAPDGDVNNNSNPAGAKRRSSDGRAVAHMKKHLGQMRECQASLINYKKNGKAFINLVTMVPIPWGPDGDGKADSDIVRYFVGFQVDLAEQPGAVLSKDANGYVVDYTTSGGPDRQGGSTGPSAPPPPTLTASELFQEAREEKTRQVNGAHELADRVNTGEAGVRSWARFLLDNAHDLIYVLSLKGVFLYVSPSVERILGFKPEALIGHSIAEFCHPSDVVPVFRELKDSTSNASIASAARSSVDARGGYQAMTRGGAGQSGPQVNLLLRMRHRHLGHQWIESVGKLHLNQGKGRKVVISSGRPRAVYNLGWDQLRQTAVENPMGAPAPGPAFWVKVSLDGLVLSSKSRTAAVLGCGCVGRRGGEWNEEAGYRPIVLVAGIGVGWTTDECRYDIDAQQQQQQQCSLQQQQQQQQQQQYMQHHFPHHPGGSCSSGMGGFFAGRRERSPGYG</sequence>
<keyword evidence="1" id="KW-0285">Flavoprotein</keyword>
<comment type="caution">
    <text evidence="5">The sequence shown here is derived from an EMBL/GenBank/DDBJ whole genome shotgun (WGS) entry which is preliminary data.</text>
</comment>
<evidence type="ECO:0000313" key="6">
    <source>
        <dbReference type="Proteomes" id="UP000836404"/>
    </source>
</evidence>
<dbReference type="SUPFAM" id="SSF55785">
    <property type="entry name" value="PYP-like sensor domain (PAS domain)"/>
    <property type="match status" value="2"/>
</dbReference>
<dbReference type="SMART" id="SM00091">
    <property type="entry name" value="PAS"/>
    <property type="match status" value="2"/>
</dbReference>
<feature type="compositionally biased region" description="Polar residues" evidence="4">
    <location>
        <begin position="11"/>
        <end position="29"/>
    </location>
</feature>
<feature type="region of interest" description="Disordered" evidence="4">
    <location>
        <begin position="519"/>
        <end position="542"/>
    </location>
</feature>
<dbReference type="FunFam" id="3.30.450.20:FF:000092">
    <property type="entry name" value="Related to white collar 1 protein"/>
    <property type="match status" value="1"/>
</dbReference>
<dbReference type="NCBIfam" id="TIGR00229">
    <property type="entry name" value="sensory_box"/>
    <property type="match status" value="1"/>
</dbReference>
<evidence type="ECO:0000313" key="5">
    <source>
        <dbReference type="EMBL" id="CAD6963985.1"/>
    </source>
</evidence>
<feature type="compositionally biased region" description="Polar residues" evidence="4">
    <location>
        <begin position="319"/>
        <end position="331"/>
    </location>
</feature>
<feature type="region of interest" description="Disordered" evidence="4">
    <location>
        <begin position="1"/>
        <end position="113"/>
    </location>
</feature>
<keyword evidence="3" id="KW-0157">Chromophore</keyword>
<dbReference type="Gene3D" id="3.30.450.20">
    <property type="entry name" value="PAS domain"/>
    <property type="match status" value="2"/>
</dbReference>
<dbReference type="PROSITE" id="PS50112">
    <property type="entry name" value="PAS"/>
    <property type="match status" value="2"/>
</dbReference>
<keyword evidence="2" id="KW-0288">FMN</keyword>
<name>A0A9N8QJ23_9BASI</name>
<evidence type="ECO:0000256" key="4">
    <source>
        <dbReference type="SAM" id="MobiDB-lite"/>
    </source>
</evidence>
<reference evidence="5 6" key="1">
    <citation type="submission" date="2020-10" db="EMBL/GenBank/DDBJ databases">
        <authorList>
            <person name="Sedaghatjoo S."/>
        </authorList>
    </citation>
    <scope>NUCLEOTIDE SEQUENCE [LARGE SCALE GENOMIC DNA]</scope>
    <source>
        <strain evidence="5 6">LLFL</strain>
    </source>
</reference>
<dbReference type="PANTHER" id="PTHR47429">
    <property type="entry name" value="PROTEIN TWIN LOV 1"/>
    <property type="match status" value="1"/>
</dbReference>
<dbReference type="Pfam" id="PF00989">
    <property type="entry name" value="PAS"/>
    <property type="match status" value="1"/>
</dbReference>
<dbReference type="EMBL" id="CAJHJF010007612">
    <property type="protein sequence ID" value="CAD6963985.1"/>
    <property type="molecule type" value="Genomic_DNA"/>
</dbReference>
<feature type="region of interest" description="Disordered" evidence="4">
    <location>
        <begin position="127"/>
        <end position="197"/>
    </location>
</feature>
<feature type="compositionally biased region" description="Low complexity" evidence="4">
    <location>
        <begin position="90"/>
        <end position="101"/>
    </location>
</feature>
<dbReference type="InterPro" id="IPR013767">
    <property type="entry name" value="PAS_fold"/>
</dbReference>
<gene>
    <name evidence="5" type="ORF">JKILLFL_G5113</name>
</gene>
<evidence type="ECO:0000256" key="1">
    <source>
        <dbReference type="ARBA" id="ARBA00022630"/>
    </source>
</evidence>
<dbReference type="CDD" id="cd00130">
    <property type="entry name" value="PAS"/>
    <property type="match status" value="1"/>
</dbReference>
<protein>
    <submittedName>
        <fullName evidence="5">Uncharacterized protein</fullName>
    </submittedName>
</protein>
<organism evidence="5 6">
    <name type="scientific">Tilletia laevis</name>
    <dbReference type="NCBI Taxonomy" id="157183"/>
    <lineage>
        <taxon>Eukaryota</taxon>
        <taxon>Fungi</taxon>
        <taxon>Dikarya</taxon>
        <taxon>Basidiomycota</taxon>
        <taxon>Ustilaginomycotina</taxon>
        <taxon>Exobasidiomycetes</taxon>
        <taxon>Tilletiales</taxon>
        <taxon>Tilletiaceae</taxon>
        <taxon>Tilletia</taxon>
    </lineage>
</organism>
<evidence type="ECO:0000256" key="3">
    <source>
        <dbReference type="ARBA" id="ARBA00022991"/>
    </source>
</evidence>
<evidence type="ECO:0000256" key="2">
    <source>
        <dbReference type="ARBA" id="ARBA00022643"/>
    </source>
</evidence>
<dbReference type="InterPro" id="IPR000014">
    <property type="entry name" value="PAS"/>
</dbReference>
<proteinExistence type="predicted"/>
<accession>A0A9N8QJ23</accession>
<dbReference type="PANTHER" id="PTHR47429:SF7">
    <property type="entry name" value="GATA-FACTOR"/>
    <property type="match status" value="1"/>
</dbReference>
<dbReference type="Proteomes" id="UP000836404">
    <property type="component" value="Unassembled WGS sequence"/>
</dbReference>
<feature type="compositionally biased region" description="Low complexity" evidence="4">
    <location>
        <begin position="235"/>
        <end position="255"/>
    </location>
</feature>
<dbReference type="InterPro" id="IPR035965">
    <property type="entry name" value="PAS-like_dom_sf"/>
</dbReference>
<keyword evidence="6" id="KW-1185">Reference proteome</keyword>